<gene>
    <name evidence="7" type="ORF">LMI_0012</name>
    <name evidence="8" type="ORF">SAMN02982997_00587</name>
</gene>
<reference evidence="9" key="2">
    <citation type="submission" date="2014-09" db="EMBL/GenBank/DDBJ databases">
        <authorList>
            <person name="Gomez-Valero L."/>
        </authorList>
    </citation>
    <scope>NUCLEOTIDE SEQUENCE [LARGE SCALE GENOMIC DNA]</scope>
    <source>
        <strain evidence="9">ATCC33218</strain>
    </source>
</reference>
<feature type="binding site" evidence="2">
    <location>
        <position position="59"/>
    </location>
    <ligand>
        <name>Fe cation</name>
        <dbReference type="ChEBI" id="CHEBI:24875"/>
    </ligand>
</feature>
<evidence type="ECO:0000256" key="1">
    <source>
        <dbReference type="ARBA" id="ARBA00008416"/>
    </source>
</evidence>
<protein>
    <submittedName>
        <fullName evidence="7">Pirin-like protein CC_0481</fullName>
    </submittedName>
</protein>
<evidence type="ECO:0000256" key="2">
    <source>
        <dbReference type="PIRSR" id="PIRSR006232-1"/>
    </source>
</evidence>
<dbReference type="HOGENOM" id="CLU_045717_5_0_6"/>
<dbReference type="Pfam" id="PF02678">
    <property type="entry name" value="Pirin"/>
    <property type="match status" value="1"/>
</dbReference>
<dbReference type="PROSITE" id="PS50889">
    <property type="entry name" value="S4"/>
    <property type="match status" value="1"/>
</dbReference>
<dbReference type="OrthoDB" id="9780903at2"/>
<keyword evidence="10" id="KW-1185">Reference proteome</keyword>
<evidence type="ECO:0000259" key="6">
    <source>
        <dbReference type="Pfam" id="PF05726"/>
    </source>
</evidence>
<evidence type="ECO:0000313" key="10">
    <source>
        <dbReference type="Proteomes" id="UP000182998"/>
    </source>
</evidence>
<keyword evidence="2" id="KW-0479">Metal-binding</keyword>
<dbReference type="EMBL" id="LN614830">
    <property type="protein sequence ID" value="CEG59387.1"/>
    <property type="molecule type" value="Genomic_DNA"/>
</dbReference>
<evidence type="ECO:0000259" key="5">
    <source>
        <dbReference type="Pfam" id="PF02678"/>
    </source>
</evidence>
<dbReference type="InterPro" id="IPR008778">
    <property type="entry name" value="Pirin_C_dom"/>
</dbReference>
<feature type="binding site" evidence="2">
    <location>
        <position position="103"/>
    </location>
    <ligand>
        <name>Fe cation</name>
        <dbReference type="ChEBI" id="CHEBI:24875"/>
    </ligand>
</feature>
<comment type="similarity">
    <text evidence="1 4">Belongs to the pirin family.</text>
</comment>
<dbReference type="AlphaFoldDB" id="A0A098GBN6"/>
<accession>A0A098GBN6</accession>
<proteinExistence type="inferred from homology"/>
<reference evidence="7" key="1">
    <citation type="submission" date="2014-09" db="EMBL/GenBank/DDBJ databases">
        <authorList>
            <person name="GOMEZ-VALERO Laura"/>
        </authorList>
    </citation>
    <scope>NUCLEOTIDE SEQUENCE</scope>
    <source>
        <strain evidence="7">ATCC33218</strain>
    </source>
</reference>
<keyword evidence="2" id="KW-0408">Iron</keyword>
<dbReference type="InterPro" id="IPR014710">
    <property type="entry name" value="RmlC-like_jellyroll"/>
</dbReference>
<dbReference type="Proteomes" id="UP000182998">
    <property type="component" value="Unassembled WGS sequence"/>
</dbReference>
<keyword evidence="3" id="KW-0694">RNA-binding</keyword>
<dbReference type="SUPFAM" id="SSF51182">
    <property type="entry name" value="RmlC-like cupins"/>
    <property type="match status" value="1"/>
</dbReference>
<feature type="binding site" evidence="2">
    <location>
        <position position="105"/>
    </location>
    <ligand>
        <name>Fe cation</name>
        <dbReference type="ChEBI" id="CHEBI:24875"/>
    </ligand>
</feature>
<dbReference type="Pfam" id="PF05726">
    <property type="entry name" value="Pirin_C"/>
    <property type="match status" value="1"/>
</dbReference>
<dbReference type="PANTHER" id="PTHR13903:SF8">
    <property type="entry name" value="PIRIN"/>
    <property type="match status" value="1"/>
</dbReference>
<dbReference type="GO" id="GO:0046872">
    <property type="term" value="F:metal ion binding"/>
    <property type="evidence" value="ECO:0007669"/>
    <property type="project" value="UniProtKB-KW"/>
</dbReference>
<organism evidence="7 9">
    <name type="scientific">Legionella micdadei</name>
    <name type="common">Tatlockia micdadei</name>
    <dbReference type="NCBI Taxonomy" id="451"/>
    <lineage>
        <taxon>Bacteria</taxon>
        <taxon>Pseudomonadati</taxon>
        <taxon>Pseudomonadota</taxon>
        <taxon>Gammaproteobacteria</taxon>
        <taxon>Legionellales</taxon>
        <taxon>Legionellaceae</taxon>
        <taxon>Legionella</taxon>
    </lineage>
</organism>
<dbReference type="CDD" id="cd02247">
    <property type="entry name" value="cupin_pirin_C"/>
    <property type="match status" value="1"/>
</dbReference>
<dbReference type="Proteomes" id="UP000032414">
    <property type="component" value="Chromosome I"/>
</dbReference>
<dbReference type="EMBL" id="FMVN01000003">
    <property type="protein sequence ID" value="SCY00741.1"/>
    <property type="molecule type" value="Genomic_DNA"/>
</dbReference>
<dbReference type="InterPro" id="IPR012093">
    <property type="entry name" value="Pirin"/>
</dbReference>
<dbReference type="Gene3D" id="2.60.120.10">
    <property type="entry name" value="Jelly Rolls"/>
    <property type="match status" value="2"/>
</dbReference>
<evidence type="ECO:0000313" key="7">
    <source>
        <dbReference type="EMBL" id="CEG59387.1"/>
    </source>
</evidence>
<dbReference type="InterPro" id="IPR011051">
    <property type="entry name" value="RmlC_Cupin_sf"/>
</dbReference>
<feature type="domain" description="Pirin N-terminal" evidence="5">
    <location>
        <begin position="22"/>
        <end position="121"/>
    </location>
</feature>
<evidence type="ECO:0000256" key="4">
    <source>
        <dbReference type="RuleBase" id="RU003457"/>
    </source>
</evidence>
<feature type="domain" description="Pirin C-terminal" evidence="6">
    <location>
        <begin position="178"/>
        <end position="277"/>
    </location>
</feature>
<sequence length="277" mass="30836">MKAIHVEQQLIGTLIREGAGVKLMRYIGADRKNPFEPILLFDFFDSNNEMDYVAGFPNHPHRGFETITYLLTGQIAHQDNQGHQGVIGPGDVQWMTAGRGIIHSEMPQKNKDGITGLQLWLNLPAASKWTNPRYQEFTASQLPVEHHDSGVNVKIIAGKTDKGTQSPIIGIATDPLFFDIHLPKHQTFEQQIPSGHQAMIFVLSGEIKIQGEVVKSRHLAILGSGDVLILQGLTSDSQCLLIAAKKLKEPIARLGPFVMNTEEEIMQALDDFRNNRF</sequence>
<dbReference type="InterPro" id="IPR003829">
    <property type="entry name" value="Pirin_N_dom"/>
</dbReference>
<evidence type="ECO:0000256" key="3">
    <source>
        <dbReference type="PROSITE-ProRule" id="PRU00182"/>
    </source>
</evidence>
<dbReference type="PIRSF" id="PIRSF006232">
    <property type="entry name" value="Pirin"/>
    <property type="match status" value="1"/>
</dbReference>
<dbReference type="PANTHER" id="PTHR13903">
    <property type="entry name" value="PIRIN-RELATED"/>
    <property type="match status" value="1"/>
</dbReference>
<dbReference type="KEGG" id="tmc:LMI_0012"/>
<dbReference type="RefSeq" id="WP_045097985.1">
    <property type="nucleotide sequence ID" value="NZ_CP020614.1"/>
</dbReference>
<dbReference type="GO" id="GO:0003723">
    <property type="term" value="F:RNA binding"/>
    <property type="evidence" value="ECO:0007669"/>
    <property type="project" value="UniProtKB-KW"/>
</dbReference>
<dbReference type="CDD" id="cd02909">
    <property type="entry name" value="cupin_pirin_N"/>
    <property type="match status" value="1"/>
</dbReference>
<dbReference type="STRING" id="451.B6N58_00060"/>
<feature type="binding site" evidence="2">
    <location>
        <position position="61"/>
    </location>
    <ligand>
        <name>Fe cation</name>
        <dbReference type="ChEBI" id="CHEBI:24875"/>
    </ligand>
</feature>
<name>A0A098GBN6_LEGMI</name>
<dbReference type="PATRIC" id="fig|451.8.peg.986"/>
<evidence type="ECO:0000313" key="8">
    <source>
        <dbReference type="EMBL" id="SCY00741.1"/>
    </source>
</evidence>
<evidence type="ECO:0000313" key="9">
    <source>
        <dbReference type="Proteomes" id="UP000032414"/>
    </source>
</evidence>
<reference evidence="8 10" key="3">
    <citation type="submission" date="2016-10" db="EMBL/GenBank/DDBJ databases">
        <authorList>
            <person name="Varghese N."/>
            <person name="Submissions S."/>
        </authorList>
    </citation>
    <scope>NUCLEOTIDE SEQUENCE [LARGE SCALE GENOMIC DNA]</scope>
    <source>
        <strain evidence="8 10">ATCC 33218</strain>
    </source>
</reference>
<comment type="cofactor">
    <cofactor evidence="2">
        <name>Fe cation</name>
        <dbReference type="ChEBI" id="CHEBI:24875"/>
    </cofactor>
    <text evidence="2">Binds 1 Fe cation per subunit.</text>
</comment>